<comment type="caution">
    <text evidence="1">The sequence shown here is derived from an EMBL/GenBank/DDBJ whole genome shotgun (WGS) entry which is preliminary data.</text>
</comment>
<dbReference type="EMBL" id="JANJ01000005">
    <property type="protein sequence ID" value="EXI61978.1"/>
    <property type="molecule type" value="Genomic_DNA"/>
</dbReference>
<evidence type="ECO:0000313" key="1">
    <source>
        <dbReference type="EMBL" id="EXI61978.1"/>
    </source>
</evidence>
<name>A0A011LXT2_9PAST</name>
<protein>
    <submittedName>
        <fullName evidence="1">Uncharacterized protein</fullName>
    </submittedName>
</protein>
<dbReference type="RefSeq" id="WP_042803205.1">
    <property type="nucleotide sequence ID" value="NZ_AVSP01000002.1"/>
</dbReference>
<sequence length="320" mass="37228">MTKPKLPPMKWYTLEQAARKISKLTNEDIDVAELLHYAFINKLELCVYAKYKENDYFIIDGEVRRDLIVDNAQQEIKNIGLVFYQDTIMEILNRNKDVIPIYQEDYFAEVEDEFSYLQIAQNFDDESLIDVTRYDGLIAIYLESLKLIPNDFQLGKTIKVTTAFKIPTFQQIHTQLQLPRATNNCQIISFNVDCNADEFSVISEIKVDSLLISPKEIDLFLNNGEIIKKAETKASNGRPTKNIKSLILEIAKETFKSNPQQSRNKIGTAILDYLEKAEYFLEYERVDFRTIDNYLKEYDIGKPNARNRSKVIIKDPFKSQ</sequence>
<accession>A0A011LXT2</accession>
<keyword evidence="2" id="KW-1185">Reference proteome</keyword>
<reference evidence="1 2" key="1">
    <citation type="journal article" date="2014" name="Genome Announc.">
        <title>Genome Sequence of a Presumptive Mannheimia haemolytica Strain with an A1/A6-Cross-Reactive Serotype from a White-Tailed Deer (Odocoileus virginianus).</title>
        <authorList>
            <person name="Lawrence P.K."/>
            <person name="Bey R.F."/>
            <person name="Wiener B."/>
            <person name="Kittichotirat W."/>
            <person name="Bumgarner R.E."/>
        </authorList>
    </citation>
    <scope>NUCLEOTIDE SEQUENCE [LARGE SCALE GENOMIC DNA]</scope>
    <source>
        <strain evidence="1 2">PKL10</strain>
    </source>
</reference>
<proteinExistence type="predicted"/>
<gene>
    <name evidence="1" type="ORF">AK33_07580</name>
</gene>
<dbReference type="PATRIC" id="fig|1450449.3.peg.1492"/>
<organism evidence="1 2">
    <name type="scientific">Mannheimia granulomatis</name>
    <dbReference type="NCBI Taxonomy" id="85402"/>
    <lineage>
        <taxon>Bacteria</taxon>
        <taxon>Pseudomonadati</taxon>
        <taxon>Pseudomonadota</taxon>
        <taxon>Gammaproteobacteria</taxon>
        <taxon>Pasteurellales</taxon>
        <taxon>Pasteurellaceae</taxon>
        <taxon>Mannheimia</taxon>
    </lineage>
</organism>
<evidence type="ECO:0000313" key="2">
    <source>
        <dbReference type="Proteomes" id="UP000054123"/>
    </source>
</evidence>
<dbReference type="AlphaFoldDB" id="A0A011LXT2"/>
<dbReference type="OrthoDB" id="5678421at2"/>
<dbReference type="Proteomes" id="UP000054123">
    <property type="component" value="Unassembled WGS sequence"/>
</dbReference>